<evidence type="ECO:0000313" key="10">
    <source>
        <dbReference type="Proteomes" id="UP000005824"/>
    </source>
</evidence>
<feature type="transmembrane region" description="Helical" evidence="8">
    <location>
        <begin position="202"/>
        <end position="223"/>
    </location>
</feature>
<dbReference type="InterPro" id="IPR002781">
    <property type="entry name" value="TM_pro_TauE-like"/>
</dbReference>
<keyword evidence="10" id="KW-1185">Reference proteome</keyword>
<sequence precursor="true">MLPHLTPIQWSLAALSAFCIGFAKSGFSGAGLLNVLVMAELFGPRESTGVVLPMLICGDILSVIAFHQHARWPIVWRMLPPTIIGILAGYCIMLKLTDGRIFGPIIGWIVLIMVILQAVRRWYPRAFEKAPHTPQFAWSMGLTGGVTTMLANGAGPIMTLYFLATETPKFALVGTSAWMFLILNSFKVPFSWSLGLIHGSSLLFNLVLVPAIAVGTFTGRWLIRYIKQDFFEALLLCFAALAALRMIRVF</sequence>
<keyword evidence="7 8" id="KW-0472">Membrane</keyword>
<evidence type="ECO:0000313" key="9">
    <source>
        <dbReference type="EMBL" id="EDY20463.1"/>
    </source>
</evidence>
<dbReference type="AlphaFoldDB" id="B4CYC2"/>
<dbReference type="STRING" id="497964.CfE428DRAFT_1660"/>
<keyword evidence="4 8" id="KW-1003">Cell membrane</keyword>
<dbReference type="InterPro" id="IPR052017">
    <property type="entry name" value="TSUP"/>
</dbReference>
<evidence type="ECO:0000256" key="8">
    <source>
        <dbReference type="RuleBase" id="RU363041"/>
    </source>
</evidence>
<dbReference type="PANTHER" id="PTHR30269:SF23">
    <property type="entry name" value="MEMBRANE TRANSPORTER PROTEIN YDHB-RELATED"/>
    <property type="match status" value="1"/>
</dbReference>
<feature type="transmembrane region" description="Helical" evidence="8">
    <location>
        <begin position="170"/>
        <end position="190"/>
    </location>
</feature>
<dbReference type="RefSeq" id="WP_006978986.1">
    <property type="nucleotide sequence ID" value="NZ_ABVL01000004.1"/>
</dbReference>
<feature type="transmembrane region" description="Helical" evidence="8">
    <location>
        <begin position="230"/>
        <end position="247"/>
    </location>
</feature>
<dbReference type="Proteomes" id="UP000005824">
    <property type="component" value="Unassembled WGS sequence"/>
</dbReference>
<feature type="transmembrane region" description="Helical" evidence="8">
    <location>
        <begin position="49"/>
        <end position="68"/>
    </location>
</feature>
<comment type="similarity">
    <text evidence="2 8">Belongs to the 4-toluene sulfonate uptake permease (TSUP) (TC 2.A.102) family.</text>
</comment>
<keyword evidence="6 8" id="KW-1133">Transmembrane helix</keyword>
<dbReference type="GO" id="GO:0005886">
    <property type="term" value="C:plasma membrane"/>
    <property type="evidence" value="ECO:0007669"/>
    <property type="project" value="UniProtKB-SubCell"/>
</dbReference>
<keyword evidence="3" id="KW-0813">Transport</keyword>
<organism evidence="9 10">
    <name type="scientific">Chthoniobacter flavus Ellin428</name>
    <dbReference type="NCBI Taxonomy" id="497964"/>
    <lineage>
        <taxon>Bacteria</taxon>
        <taxon>Pseudomonadati</taxon>
        <taxon>Verrucomicrobiota</taxon>
        <taxon>Spartobacteria</taxon>
        <taxon>Chthoniobacterales</taxon>
        <taxon>Chthoniobacteraceae</taxon>
        <taxon>Chthoniobacter</taxon>
    </lineage>
</organism>
<comment type="caution">
    <text evidence="9">The sequence shown here is derived from an EMBL/GenBank/DDBJ whole genome shotgun (WGS) entry which is preliminary data.</text>
</comment>
<proteinExistence type="inferred from homology"/>
<dbReference type="eggNOG" id="COG0730">
    <property type="taxonomic scope" value="Bacteria"/>
</dbReference>
<evidence type="ECO:0000256" key="3">
    <source>
        <dbReference type="ARBA" id="ARBA00022448"/>
    </source>
</evidence>
<evidence type="ECO:0000256" key="4">
    <source>
        <dbReference type="ARBA" id="ARBA00022475"/>
    </source>
</evidence>
<name>B4CYC2_9BACT</name>
<evidence type="ECO:0000256" key="1">
    <source>
        <dbReference type="ARBA" id="ARBA00004651"/>
    </source>
</evidence>
<evidence type="ECO:0000256" key="2">
    <source>
        <dbReference type="ARBA" id="ARBA00009142"/>
    </source>
</evidence>
<keyword evidence="5 8" id="KW-0812">Transmembrane</keyword>
<dbReference type="InParanoid" id="B4CYC2"/>
<feature type="transmembrane region" description="Helical" evidence="8">
    <location>
        <begin position="12"/>
        <end position="37"/>
    </location>
</feature>
<dbReference type="EMBL" id="ABVL01000004">
    <property type="protein sequence ID" value="EDY20463.1"/>
    <property type="molecule type" value="Genomic_DNA"/>
</dbReference>
<comment type="subcellular location">
    <subcellularLocation>
        <location evidence="1 8">Cell membrane</location>
        <topology evidence="1 8">Multi-pass membrane protein</topology>
    </subcellularLocation>
</comment>
<feature type="transmembrane region" description="Helical" evidence="8">
    <location>
        <begin position="74"/>
        <end position="94"/>
    </location>
</feature>
<evidence type="ECO:0000256" key="6">
    <source>
        <dbReference type="ARBA" id="ARBA00022989"/>
    </source>
</evidence>
<protein>
    <recommendedName>
        <fullName evidence="8">Probable membrane transporter protein</fullName>
    </recommendedName>
</protein>
<dbReference type="Pfam" id="PF01925">
    <property type="entry name" value="TauE"/>
    <property type="match status" value="1"/>
</dbReference>
<evidence type="ECO:0000256" key="5">
    <source>
        <dbReference type="ARBA" id="ARBA00022692"/>
    </source>
</evidence>
<reference evidence="9 10" key="1">
    <citation type="journal article" date="2011" name="J. Bacteriol.">
        <title>Genome sequence of Chthoniobacter flavus Ellin428, an aerobic heterotrophic soil bacterium.</title>
        <authorList>
            <person name="Kant R."/>
            <person name="van Passel M.W."/>
            <person name="Palva A."/>
            <person name="Lucas S."/>
            <person name="Lapidus A."/>
            <person name="Glavina Del Rio T."/>
            <person name="Dalin E."/>
            <person name="Tice H."/>
            <person name="Bruce D."/>
            <person name="Goodwin L."/>
            <person name="Pitluck S."/>
            <person name="Larimer F.W."/>
            <person name="Land M.L."/>
            <person name="Hauser L."/>
            <person name="Sangwan P."/>
            <person name="de Vos W.M."/>
            <person name="Janssen P.H."/>
            <person name="Smidt H."/>
        </authorList>
    </citation>
    <scope>NUCLEOTIDE SEQUENCE [LARGE SCALE GENOMIC DNA]</scope>
    <source>
        <strain evidence="9 10">Ellin428</strain>
    </source>
</reference>
<dbReference type="PANTHER" id="PTHR30269">
    <property type="entry name" value="TRANSMEMBRANE PROTEIN YFCA"/>
    <property type="match status" value="1"/>
</dbReference>
<accession>B4CYC2</accession>
<feature type="transmembrane region" description="Helical" evidence="8">
    <location>
        <begin position="139"/>
        <end position="163"/>
    </location>
</feature>
<gene>
    <name evidence="9" type="ORF">CfE428DRAFT_1660</name>
</gene>
<feature type="transmembrane region" description="Helical" evidence="8">
    <location>
        <begin position="101"/>
        <end position="119"/>
    </location>
</feature>
<evidence type="ECO:0000256" key="7">
    <source>
        <dbReference type="ARBA" id="ARBA00023136"/>
    </source>
</evidence>